<dbReference type="InterPro" id="IPR046347">
    <property type="entry name" value="bZIP_sf"/>
</dbReference>
<dbReference type="InterPro" id="IPR004827">
    <property type="entry name" value="bZIP"/>
</dbReference>
<dbReference type="InterPro" id="IPR000837">
    <property type="entry name" value="AP-1"/>
</dbReference>
<dbReference type="GO" id="GO:0005634">
    <property type="term" value="C:nucleus"/>
    <property type="evidence" value="ECO:0007669"/>
    <property type="project" value="TreeGrafter"/>
</dbReference>
<keyword evidence="2" id="KW-0238">DNA-binding</keyword>
<feature type="coiled-coil region" evidence="4">
    <location>
        <begin position="404"/>
        <end position="431"/>
    </location>
</feature>
<dbReference type="Proteomes" id="UP001374579">
    <property type="component" value="Unassembled WGS sequence"/>
</dbReference>
<dbReference type="Gene3D" id="1.20.5.170">
    <property type="match status" value="1"/>
</dbReference>
<comment type="caution">
    <text evidence="7">The sequence shown here is derived from an EMBL/GenBank/DDBJ whole genome shotgun (WGS) entry which is preliminary data.</text>
</comment>
<dbReference type="SMART" id="SM00338">
    <property type="entry name" value="BRLZ"/>
    <property type="match status" value="1"/>
</dbReference>
<name>A0AAN9BC43_9CAEN</name>
<keyword evidence="4" id="KW-0175">Coiled coil</keyword>
<dbReference type="AlphaFoldDB" id="A0AAN9BC43"/>
<evidence type="ECO:0000256" key="3">
    <source>
        <dbReference type="ARBA" id="ARBA00023163"/>
    </source>
</evidence>
<keyword evidence="8" id="KW-1185">Reference proteome</keyword>
<gene>
    <name evidence="7" type="ORF">V1264_018180</name>
</gene>
<dbReference type="SUPFAM" id="SSF57959">
    <property type="entry name" value="Leucine zipper domain"/>
    <property type="match status" value="1"/>
</dbReference>
<evidence type="ECO:0000259" key="6">
    <source>
        <dbReference type="PROSITE" id="PS50217"/>
    </source>
</evidence>
<dbReference type="EMBL" id="JBAMIC010000008">
    <property type="protein sequence ID" value="KAK7103238.1"/>
    <property type="molecule type" value="Genomic_DNA"/>
</dbReference>
<evidence type="ECO:0000313" key="8">
    <source>
        <dbReference type="Proteomes" id="UP001374579"/>
    </source>
</evidence>
<evidence type="ECO:0000256" key="1">
    <source>
        <dbReference type="ARBA" id="ARBA00023015"/>
    </source>
</evidence>
<feature type="compositionally biased region" description="Pro residues" evidence="5">
    <location>
        <begin position="247"/>
        <end position="263"/>
    </location>
</feature>
<evidence type="ECO:0000256" key="2">
    <source>
        <dbReference type="ARBA" id="ARBA00023125"/>
    </source>
</evidence>
<organism evidence="7 8">
    <name type="scientific">Littorina saxatilis</name>
    <dbReference type="NCBI Taxonomy" id="31220"/>
    <lineage>
        <taxon>Eukaryota</taxon>
        <taxon>Metazoa</taxon>
        <taxon>Spiralia</taxon>
        <taxon>Lophotrochozoa</taxon>
        <taxon>Mollusca</taxon>
        <taxon>Gastropoda</taxon>
        <taxon>Caenogastropoda</taxon>
        <taxon>Littorinimorpha</taxon>
        <taxon>Littorinoidea</taxon>
        <taxon>Littorinidae</taxon>
        <taxon>Littorina</taxon>
    </lineage>
</organism>
<reference evidence="7 8" key="1">
    <citation type="submission" date="2024-02" db="EMBL/GenBank/DDBJ databases">
        <title>Chromosome-scale genome assembly of the rough periwinkle Littorina saxatilis.</title>
        <authorList>
            <person name="De Jode A."/>
            <person name="Faria R."/>
            <person name="Formenti G."/>
            <person name="Sims Y."/>
            <person name="Smith T.P."/>
            <person name="Tracey A."/>
            <person name="Wood J.M.D."/>
            <person name="Zagrodzka Z.B."/>
            <person name="Johannesson K."/>
            <person name="Butlin R.K."/>
            <person name="Leder E.H."/>
        </authorList>
    </citation>
    <scope>NUCLEOTIDE SEQUENCE [LARGE SCALE GENOMIC DNA]</scope>
    <source>
        <strain evidence="7">Snail1</strain>
        <tissue evidence="7">Muscle</tissue>
    </source>
</reference>
<keyword evidence="1" id="KW-0805">Transcription regulation</keyword>
<feature type="region of interest" description="Disordered" evidence="5">
    <location>
        <begin position="368"/>
        <end position="395"/>
    </location>
</feature>
<accession>A0AAN9BC43</accession>
<evidence type="ECO:0000256" key="5">
    <source>
        <dbReference type="SAM" id="MobiDB-lite"/>
    </source>
</evidence>
<protein>
    <recommendedName>
        <fullName evidence="6">BZIP domain-containing protein</fullName>
    </recommendedName>
</protein>
<dbReference type="CDD" id="cd14692">
    <property type="entry name" value="bZIP_ATF4"/>
    <property type="match status" value="1"/>
</dbReference>
<dbReference type="GO" id="GO:0000981">
    <property type="term" value="F:DNA-binding transcription factor activity, RNA polymerase II-specific"/>
    <property type="evidence" value="ECO:0007669"/>
    <property type="project" value="TreeGrafter"/>
</dbReference>
<dbReference type="PANTHER" id="PTHR23351:SF24">
    <property type="entry name" value="ACTIVATING TRANSCRIPTION FACTOR 3-RELATED"/>
    <property type="match status" value="1"/>
</dbReference>
<sequence>MKHKHPTIKRRGQCRPSQLRCEDENKLNPARLALSECMVLRGVAGALRIKAGRCSLLSILSLGLRPKHNDVLTKFVAMINNTMPQASTNQGWNQMLEGSPLLLPDYNKSFFDFADCDIQAFDAKAGEPVASSDLVMAEGFIPVEGAEATYTTLDSTVILTFAGEEYVTGGSGHVGCIPTTALEMASGDVDMEEDGGSTSNTAVVNEHDGAFFGTVVMSGGEQNSVFLSVNLPVPSGNQPTTSSHNPPATPSYRPPLTPSPFSPPSNHAHPPSTPSCYSTCSEDYASTFSDASSTPDVKSVTSDRKFMFPVPTDDKMVAATLTALETNCLTPLIKEELKYTIQSRRLAAGKPELVVDAKPLVKVKKQMTAEERERAGKRRDQNRVAAQRFRQKQKDTADVLTRKCRRIEGSNTTLRNEIKKLARESQELRQLLTSHLMVCPKVKVARP</sequence>
<proteinExistence type="predicted"/>
<evidence type="ECO:0000256" key="4">
    <source>
        <dbReference type="SAM" id="Coils"/>
    </source>
</evidence>
<dbReference type="PRINTS" id="PR00042">
    <property type="entry name" value="LEUZIPPRFOS"/>
</dbReference>
<evidence type="ECO:0000313" key="7">
    <source>
        <dbReference type="EMBL" id="KAK7103238.1"/>
    </source>
</evidence>
<dbReference type="PROSITE" id="PS00036">
    <property type="entry name" value="BZIP_BASIC"/>
    <property type="match status" value="1"/>
</dbReference>
<dbReference type="GO" id="GO:0000978">
    <property type="term" value="F:RNA polymerase II cis-regulatory region sequence-specific DNA binding"/>
    <property type="evidence" value="ECO:0007669"/>
    <property type="project" value="TreeGrafter"/>
</dbReference>
<feature type="compositionally biased region" description="Polar residues" evidence="5">
    <location>
        <begin position="235"/>
        <end position="246"/>
    </location>
</feature>
<dbReference type="Pfam" id="PF00170">
    <property type="entry name" value="bZIP_1"/>
    <property type="match status" value="1"/>
</dbReference>
<dbReference type="PANTHER" id="PTHR23351">
    <property type="entry name" value="FOS TRANSCRIPTION FACTOR-RELATED"/>
    <property type="match status" value="1"/>
</dbReference>
<feature type="domain" description="BZIP" evidence="6">
    <location>
        <begin position="372"/>
        <end position="435"/>
    </location>
</feature>
<feature type="region of interest" description="Disordered" evidence="5">
    <location>
        <begin position="229"/>
        <end position="276"/>
    </location>
</feature>
<dbReference type="PROSITE" id="PS50217">
    <property type="entry name" value="BZIP"/>
    <property type="match status" value="1"/>
</dbReference>
<keyword evidence="3" id="KW-0804">Transcription</keyword>
<feature type="compositionally biased region" description="Basic and acidic residues" evidence="5">
    <location>
        <begin position="368"/>
        <end position="382"/>
    </location>
</feature>